<evidence type="ECO:0000256" key="4">
    <source>
        <dbReference type="ARBA" id="ARBA00022723"/>
    </source>
</evidence>
<dbReference type="GO" id="GO:0046872">
    <property type="term" value="F:metal ion binding"/>
    <property type="evidence" value="ECO:0007669"/>
    <property type="project" value="UniProtKB-KW"/>
</dbReference>
<evidence type="ECO:0000259" key="11">
    <source>
        <dbReference type="Pfam" id="PF01761"/>
    </source>
</evidence>
<dbReference type="Pfam" id="PF24621">
    <property type="entry name" value="DHQS_C"/>
    <property type="match status" value="1"/>
</dbReference>
<evidence type="ECO:0000256" key="5">
    <source>
        <dbReference type="ARBA" id="ARBA00022741"/>
    </source>
</evidence>
<reference evidence="13 14" key="1">
    <citation type="submission" date="2023-09" db="EMBL/GenBank/DDBJ databases">
        <authorList>
            <person name="Golyshina O.V."/>
            <person name="Lunev E.A."/>
            <person name="Bargiela R."/>
            <person name="Gaines M.C."/>
            <person name="Daum B."/>
            <person name="Bale N.J."/>
            <person name="Koenen M."/>
            <person name="Sinninghe Damst J.S."/>
            <person name="Yakimov M."/>
            <person name="Golyshin P.N."/>
        </authorList>
    </citation>
    <scope>NUCLEOTIDE SEQUENCE [LARGE SCALE GENOMIC DNA]</scope>
    <source>
        <strain evidence="13 14">M1</strain>
    </source>
</reference>
<keyword evidence="7" id="KW-0520">NAD</keyword>
<dbReference type="RefSeq" id="WP_393971165.1">
    <property type="nucleotide sequence ID" value="NZ_CP133772.1"/>
</dbReference>
<evidence type="ECO:0000256" key="1">
    <source>
        <dbReference type="ARBA" id="ARBA00001911"/>
    </source>
</evidence>
<gene>
    <name evidence="13" type="primary">aroB</name>
    <name evidence="13" type="ORF">OXIME_001423</name>
</gene>
<dbReference type="GO" id="GO:0009423">
    <property type="term" value="P:chorismate biosynthetic process"/>
    <property type="evidence" value="ECO:0007669"/>
    <property type="project" value="UniProtKB-UniRule"/>
</dbReference>
<organism evidence="13 14">
    <name type="scientific">Oxyplasma meridianum</name>
    <dbReference type="NCBI Taxonomy" id="3073602"/>
    <lineage>
        <taxon>Archaea</taxon>
        <taxon>Methanobacteriati</taxon>
        <taxon>Thermoplasmatota</taxon>
        <taxon>Thermoplasmata</taxon>
        <taxon>Thermoplasmatales</taxon>
        <taxon>Thermoplasmataceae</taxon>
        <taxon>Oxyplasma</taxon>
    </lineage>
</organism>
<keyword evidence="8 13" id="KW-0456">Lyase</keyword>
<dbReference type="KEGG" id="omr:OXIME_001423"/>
<dbReference type="Pfam" id="PF01761">
    <property type="entry name" value="DHQ_synthase"/>
    <property type="match status" value="1"/>
</dbReference>
<evidence type="ECO:0000313" key="13">
    <source>
        <dbReference type="EMBL" id="WYY00838.1"/>
    </source>
</evidence>
<dbReference type="PANTHER" id="PTHR43622:SF1">
    <property type="entry name" value="3-DEHYDROQUINATE SYNTHASE"/>
    <property type="match status" value="1"/>
</dbReference>
<feature type="domain" description="3-dehydroquinate synthase C-terminal" evidence="12">
    <location>
        <begin position="175"/>
        <end position="319"/>
    </location>
</feature>
<dbReference type="NCBIfam" id="TIGR01357">
    <property type="entry name" value="aroB"/>
    <property type="match status" value="1"/>
</dbReference>
<evidence type="ECO:0000256" key="8">
    <source>
        <dbReference type="ARBA" id="ARBA00023239"/>
    </source>
</evidence>
<dbReference type="GO" id="GO:0000166">
    <property type="term" value="F:nucleotide binding"/>
    <property type="evidence" value="ECO:0007669"/>
    <property type="project" value="UniProtKB-KW"/>
</dbReference>
<name>A0AAX4NHN3_9ARCH</name>
<evidence type="ECO:0000259" key="12">
    <source>
        <dbReference type="Pfam" id="PF24621"/>
    </source>
</evidence>
<comment type="cofactor">
    <cofactor evidence="2">
        <name>Co(2+)</name>
        <dbReference type="ChEBI" id="CHEBI:48828"/>
    </cofactor>
</comment>
<dbReference type="InterPro" id="IPR016037">
    <property type="entry name" value="DHQ_synth_AroB"/>
</dbReference>
<comment type="cofactor">
    <cofactor evidence="1">
        <name>NAD(+)</name>
        <dbReference type="ChEBI" id="CHEBI:57540"/>
    </cofactor>
</comment>
<dbReference type="GO" id="GO:0009073">
    <property type="term" value="P:aromatic amino acid family biosynthetic process"/>
    <property type="evidence" value="ECO:0007669"/>
    <property type="project" value="InterPro"/>
</dbReference>
<dbReference type="FunFam" id="3.40.50.1970:FF:000007">
    <property type="entry name" value="Pentafunctional AROM polypeptide"/>
    <property type="match status" value="1"/>
</dbReference>
<dbReference type="Proteomes" id="UP001451606">
    <property type="component" value="Chromosome"/>
</dbReference>
<keyword evidence="4" id="KW-0479">Metal-binding</keyword>
<accession>A0AAX4NHN3</accession>
<dbReference type="GO" id="GO:0005737">
    <property type="term" value="C:cytoplasm"/>
    <property type="evidence" value="ECO:0007669"/>
    <property type="project" value="InterPro"/>
</dbReference>
<keyword evidence="9" id="KW-0170">Cobalt</keyword>
<evidence type="ECO:0000256" key="6">
    <source>
        <dbReference type="ARBA" id="ARBA00022833"/>
    </source>
</evidence>
<evidence type="ECO:0000256" key="3">
    <source>
        <dbReference type="ARBA" id="ARBA00001947"/>
    </source>
</evidence>
<evidence type="ECO:0000256" key="9">
    <source>
        <dbReference type="ARBA" id="ARBA00023285"/>
    </source>
</evidence>
<protein>
    <recommendedName>
        <fullName evidence="10">3-dehydroquinate synthase</fullName>
        <ecNumber evidence="10">4.2.3.4</ecNumber>
    </recommendedName>
</protein>
<dbReference type="PANTHER" id="PTHR43622">
    <property type="entry name" value="3-DEHYDROQUINATE SYNTHASE"/>
    <property type="match status" value="1"/>
</dbReference>
<sequence>MIVNLNGQEVSVVIGPGTMHHIVSEADRYSHVVLMISKTVDDLYSDKIPKLTSLRGELTRIVLTDGENLKNIRNYQKIIGVLIERGVERDSLIIYIGGGTVGDLAGYVASTYKRGTDFLAVPTTLLSQVDSSIGGKNGINFSGVKNVIGTFYNPGTIIIDTDFLKGDDTLKIRDGICEMIKYGIIKDETILRVLAKYDDIKSLASGDDLIKLISKSVKIKSEISNRDFFDKTGERSVLNFGHTIGHSIESATKNRISHGPAVATGMLVETYIGERMGITKPEIREEIRNQMNRFSIKQISLREVGIDNMMEYLKNDKKMSQGSISMSIPEDFGTHQNVKLTPENLRSHLRSFMETFDTVTGTR</sequence>
<dbReference type="InterPro" id="IPR030963">
    <property type="entry name" value="DHQ_synth_fam"/>
</dbReference>
<evidence type="ECO:0000256" key="10">
    <source>
        <dbReference type="NCBIfam" id="TIGR01357"/>
    </source>
</evidence>
<dbReference type="GeneID" id="95968161"/>
<keyword evidence="14" id="KW-1185">Reference proteome</keyword>
<keyword evidence="5" id="KW-0547">Nucleotide-binding</keyword>
<dbReference type="SUPFAM" id="SSF56796">
    <property type="entry name" value="Dehydroquinate synthase-like"/>
    <property type="match status" value="1"/>
</dbReference>
<evidence type="ECO:0000256" key="7">
    <source>
        <dbReference type="ARBA" id="ARBA00023027"/>
    </source>
</evidence>
<dbReference type="AlphaFoldDB" id="A0AAX4NHN3"/>
<dbReference type="EMBL" id="CP133772">
    <property type="protein sequence ID" value="WYY00838.1"/>
    <property type="molecule type" value="Genomic_DNA"/>
</dbReference>
<evidence type="ECO:0000256" key="2">
    <source>
        <dbReference type="ARBA" id="ARBA00001941"/>
    </source>
</evidence>
<dbReference type="InterPro" id="IPR056179">
    <property type="entry name" value="DHQS_C"/>
</dbReference>
<evidence type="ECO:0000313" key="14">
    <source>
        <dbReference type="Proteomes" id="UP001451606"/>
    </source>
</evidence>
<dbReference type="GO" id="GO:0003856">
    <property type="term" value="F:3-dehydroquinate synthase activity"/>
    <property type="evidence" value="ECO:0007669"/>
    <property type="project" value="UniProtKB-UniRule"/>
</dbReference>
<dbReference type="EC" id="4.2.3.4" evidence="10"/>
<dbReference type="Gene3D" id="3.40.50.1970">
    <property type="match status" value="1"/>
</dbReference>
<comment type="cofactor">
    <cofactor evidence="3">
        <name>Zn(2+)</name>
        <dbReference type="ChEBI" id="CHEBI:29105"/>
    </cofactor>
</comment>
<dbReference type="InterPro" id="IPR050071">
    <property type="entry name" value="Dehydroquinate_synthase"/>
</dbReference>
<feature type="domain" description="3-dehydroquinate synthase N-terminal" evidence="11">
    <location>
        <begin position="61"/>
        <end position="168"/>
    </location>
</feature>
<dbReference type="InterPro" id="IPR030960">
    <property type="entry name" value="DHQS/DOIS_N"/>
</dbReference>
<proteinExistence type="predicted"/>
<keyword evidence="6" id="KW-0862">Zinc</keyword>
<dbReference type="CDD" id="cd08195">
    <property type="entry name" value="DHQS"/>
    <property type="match status" value="1"/>
</dbReference>
<dbReference type="Gene3D" id="1.20.1090.10">
    <property type="entry name" value="Dehydroquinate synthase-like - alpha domain"/>
    <property type="match status" value="1"/>
</dbReference>
<dbReference type="PIRSF" id="PIRSF001455">
    <property type="entry name" value="DHQ_synth"/>
    <property type="match status" value="1"/>
</dbReference>